<feature type="region of interest" description="Disordered" evidence="1">
    <location>
        <begin position="1"/>
        <end position="24"/>
    </location>
</feature>
<proteinExistence type="predicted"/>
<dbReference type="AlphaFoldDB" id="A0AB38XR41"/>
<evidence type="ECO:0000256" key="1">
    <source>
        <dbReference type="SAM" id="MobiDB-lite"/>
    </source>
</evidence>
<accession>A0AB38XR41</accession>
<reference evidence="2" key="1">
    <citation type="submission" date="2023-01" db="EMBL/GenBank/DDBJ databases">
        <title>Comparative Genomic Analysis of the Clinically-Derived Winkia Strain NY0527 Provides Evidence into the Taxonomic Reassignment of Winkia neuii and Characterizes Their Virulence Traits.</title>
        <authorList>
            <person name="Cai X."/>
            <person name="Peng Y."/>
            <person name="Li M."/>
            <person name="Qiu Y."/>
            <person name="Wang Y."/>
            <person name="Xu L."/>
            <person name="Hou Q."/>
        </authorList>
    </citation>
    <scope>NUCLEOTIDE SEQUENCE</scope>
    <source>
        <strain evidence="2">NY0527</strain>
    </source>
</reference>
<protein>
    <submittedName>
        <fullName evidence="2">Uncharacterized protein</fullName>
    </submittedName>
</protein>
<evidence type="ECO:0000313" key="3">
    <source>
        <dbReference type="Proteomes" id="UP001211044"/>
    </source>
</evidence>
<name>A0AB38XR41_9ACTO</name>
<dbReference type="RefSeq" id="WP_152681713.1">
    <property type="nucleotide sequence ID" value="NZ_CP116394.1"/>
</dbReference>
<dbReference type="Proteomes" id="UP001211044">
    <property type="component" value="Chromosome"/>
</dbReference>
<sequence>MKLKGAANMNQATTTNPFKKGDILAGAAGRDGAETCFCRVEKTTPKMVYLVQLKPRKVEDFSRDLETVAPTEEVEDPTPRRFKIHGQDGESAPYILHHAALAVLKKWSGLPLIQSRN</sequence>
<dbReference type="KEGG" id="wne:PIG85_03970"/>
<dbReference type="EMBL" id="CP116394">
    <property type="protein sequence ID" value="WCE46813.1"/>
    <property type="molecule type" value="Genomic_DNA"/>
</dbReference>
<organism evidence="2 3">
    <name type="scientific">Winkia neuii subsp. anitrata</name>
    <dbReference type="NCBI Taxonomy" id="29318"/>
    <lineage>
        <taxon>Bacteria</taxon>
        <taxon>Bacillati</taxon>
        <taxon>Actinomycetota</taxon>
        <taxon>Actinomycetes</taxon>
        <taxon>Actinomycetales</taxon>
        <taxon>Actinomycetaceae</taxon>
        <taxon>Winkia</taxon>
    </lineage>
</organism>
<evidence type="ECO:0000313" key="2">
    <source>
        <dbReference type="EMBL" id="WCE46813.1"/>
    </source>
</evidence>
<gene>
    <name evidence="2" type="ORF">PIG85_03970</name>
</gene>
<feature type="compositionally biased region" description="Polar residues" evidence="1">
    <location>
        <begin position="8"/>
        <end position="17"/>
    </location>
</feature>